<accession>A0ABW3KBV8</accession>
<dbReference type="InterPro" id="IPR038056">
    <property type="entry name" value="YjbR-like_sf"/>
</dbReference>
<reference evidence="2" key="1">
    <citation type="journal article" date="2019" name="Int. J. Syst. Evol. Microbiol.">
        <title>The Global Catalogue of Microorganisms (GCM) 10K type strain sequencing project: providing services to taxonomists for standard genome sequencing and annotation.</title>
        <authorList>
            <consortium name="The Broad Institute Genomics Platform"/>
            <consortium name="The Broad Institute Genome Sequencing Center for Infectious Disease"/>
            <person name="Wu L."/>
            <person name="Ma J."/>
        </authorList>
    </citation>
    <scope>NUCLEOTIDE SEQUENCE [LARGE SCALE GENOMIC DNA]</scope>
    <source>
        <strain evidence="2">CCUG 58938</strain>
    </source>
</reference>
<organism evidence="1 2">
    <name type="scientific">Ohtaekwangia kribbensis</name>
    <dbReference type="NCBI Taxonomy" id="688913"/>
    <lineage>
        <taxon>Bacteria</taxon>
        <taxon>Pseudomonadati</taxon>
        <taxon>Bacteroidota</taxon>
        <taxon>Cytophagia</taxon>
        <taxon>Cytophagales</taxon>
        <taxon>Fulvivirgaceae</taxon>
        <taxon>Ohtaekwangia</taxon>
    </lineage>
</organism>
<evidence type="ECO:0000313" key="2">
    <source>
        <dbReference type="Proteomes" id="UP001597112"/>
    </source>
</evidence>
<proteinExistence type="predicted"/>
<comment type="caution">
    <text evidence="1">The sequence shown here is derived from an EMBL/GenBank/DDBJ whole genome shotgun (WGS) entry which is preliminary data.</text>
</comment>
<gene>
    <name evidence="1" type="ORF">ACFQ21_26160</name>
</gene>
<keyword evidence="2" id="KW-1185">Reference proteome</keyword>
<dbReference type="SUPFAM" id="SSF142906">
    <property type="entry name" value="YjbR-like"/>
    <property type="match status" value="1"/>
</dbReference>
<sequence length="57" mass="6765">MPAPYMGRNKWVLLTDINAVKPTELQTYIRQSYELIKSKLTKKSAKNSRWNKNSFEF</sequence>
<dbReference type="EMBL" id="JBHTKA010000014">
    <property type="protein sequence ID" value="MFD1002838.1"/>
    <property type="molecule type" value="Genomic_DNA"/>
</dbReference>
<name>A0ABW3KBV8_9BACT</name>
<evidence type="ECO:0008006" key="3">
    <source>
        <dbReference type="Google" id="ProtNLM"/>
    </source>
</evidence>
<dbReference type="Gene3D" id="3.90.1150.30">
    <property type="match status" value="1"/>
</dbReference>
<protein>
    <recommendedName>
        <fullName evidence="3">YjbR protein</fullName>
    </recommendedName>
</protein>
<evidence type="ECO:0000313" key="1">
    <source>
        <dbReference type="EMBL" id="MFD1002838.1"/>
    </source>
</evidence>
<dbReference type="RefSeq" id="WP_377584956.1">
    <property type="nucleotide sequence ID" value="NZ_JBHTKA010000014.1"/>
</dbReference>
<dbReference type="Proteomes" id="UP001597112">
    <property type="component" value="Unassembled WGS sequence"/>
</dbReference>